<gene>
    <name evidence="1" type="ORF">QYM36_012461</name>
</gene>
<dbReference type="AlphaFoldDB" id="A0AA88HFZ1"/>
<accession>A0AA88HFZ1</accession>
<protein>
    <submittedName>
        <fullName evidence="1">Uncharacterized protein</fullName>
    </submittedName>
</protein>
<dbReference type="Gene3D" id="3.60.10.10">
    <property type="entry name" value="Endonuclease/exonuclease/phosphatase"/>
    <property type="match status" value="1"/>
</dbReference>
<evidence type="ECO:0000313" key="2">
    <source>
        <dbReference type="Proteomes" id="UP001187531"/>
    </source>
</evidence>
<comment type="caution">
    <text evidence="1">The sequence shown here is derived from an EMBL/GenBank/DDBJ whole genome shotgun (WGS) entry which is preliminary data.</text>
</comment>
<sequence length="136" mass="15311">MFKNLLCQKFKGSIHVDGYAVFFSGRKREARVALTVSESANKSMFEFMLTYERKLRARFASYQSTIIAAYAPTNEADDSLEDVFNFELNDVVDSVHEHNILVLCGDFIAKVGSYRSYAPDVTGQHGLGRITDNGLR</sequence>
<keyword evidence="2" id="KW-1185">Reference proteome</keyword>
<dbReference type="InterPro" id="IPR036691">
    <property type="entry name" value="Endo/exonu/phosph_ase_sf"/>
</dbReference>
<proteinExistence type="predicted"/>
<dbReference type="EMBL" id="JAVRJZ010000016">
    <property type="protein sequence ID" value="KAK2711280.1"/>
    <property type="molecule type" value="Genomic_DNA"/>
</dbReference>
<evidence type="ECO:0000313" key="1">
    <source>
        <dbReference type="EMBL" id="KAK2711280.1"/>
    </source>
</evidence>
<dbReference type="Proteomes" id="UP001187531">
    <property type="component" value="Unassembled WGS sequence"/>
</dbReference>
<organism evidence="1 2">
    <name type="scientific">Artemia franciscana</name>
    <name type="common">Brine shrimp</name>
    <name type="synonym">Artemia sanfranciscana</name>
    <dbReference type="NCBI Taxonomy" id="6661"/>
    <lineage>
        <taxon>Eukaryota</taxon>
        <taxon>Metazoa</taxon>
        <taxon>Ecdysozoa</taxon>
        <taxon>Arthropoda</taxon>
        <taxon>Crustacea</taxon>
        <taxon>Branchiopoda</taxon>
        <taxon>Anostraca</taxon>
        <taxon>Artemiidae</taxon>
        <taxon>Artemia</taxon>
    </lineage>
</organism>
<name>A0AA88HFZ1_ARTSF</name>
<reference evidence="1" key="1">
    <citation type="submission" date="2023-07" db="EMBL/GenBank/DDBJ databases">
        <title>Chromosome-level genome assembly of Artemia franciscana.</title>
        <authorList>
            <person name="Jo E."/>
        </authorList>
    </citation>
    <scope>NUCLEOTIDE SEQUENCE</scope>
    <source>
        <tissue evidence="1">Whole body</tissue>
    </source>
</reference>